<dbReference type="InterPro" id="IPR013087">
    <property type="entry name" value="Znf_C2H2_type"/>
</dbReference>
<evidence type="ECO:0000256" key="2">
    <source>
        <dbReference type="ARBA" id="ARBA00022737"/>
    </source>
</evidence>
<dbReference type="SUPFAM" id="SSF57667">
    <property type="entry name" value="beta-beta-alpha zinc fingers"/>
    <property type="match status" value="4"/>
</dbReference>
<evidence type="ECO:0000256" key="4">
    <source>
        <dbReference type="ARBA" id="ARBA00022833"/>
    </source>
</evidence>
<feature type="domain" description="C2H2-type" evidence="7">
    <location>
        <begin position="656"/>
        <end position="679"/>
    </location>
</feature>
<feature type="domain" description="C2H2-type" evidence="7">
    <location>
        <begin position="573"/>
        <end position="600"/>
    </location>
</feature>
<dbReference type="SMART" id="SM00355">
    <property type="entry name" value="ZnF_C2H2"/>
    <property type="match status" value="13"/>
</dbReference>
<dbReference type="InterPro" id="IPR012934">
    <property type="entry name" value="Znf_AD"/>
</dbReference>
<dbReference type="Pfam" id="PF00096">
    <property type="entry name" value="zf-C2H2"/>
    <property type="match status" value="4"/>
</dbReference>
<dbReference type="PANTHER" id="PTHR24379:SF121">
    <property type="entry name" value="C2H2-TYPE DOMAIN-CONTAINING PROTEIN"/>
    <property type="match status" value="1"/>
</dbReference>
<feature type="compositionally biased region" description="Polar residues" evidence="6">
    <location>
        <begin position="220"/>
        <end position="229"/>
    </location>
</feature>
<dbReference type="PANTHER" id="PTHR24379">
    <property type="entry name" value="KRAB AND ZINC FINGER DOMAIN-CONTAINING"/>
    <property type="match status" value="1"/>
</dbReference>
<keyword evidence="9" id="KW-1185">Reference proteome</keyword>
<keyword evidence="2" id="KW-0677">Repeat</keyword>
<feature type="domain" description="C2H2-type" evidence="7">
    <location>
        <begin position="325"/>
        <end position="352"/>
    </location>
</feature>
<protein>
    <recommendedName>
        <fullName evidence="7">C2H2-type domain-containing protein</fullName>
    </recommendedName>
</protein>
<evidence type="ECO:0000256" key="1">
    <source>
        <dbReference type="ARBA" id="ARBA00022723"/>
    </source>
</evidence>
<keyword evidence="1" id="KW-0479">Metal-binding</keyword>
<feature type="domain" description="C2H2-type" evidence="7">
    <location>
        <begin position="627"/>
        <end position="655"/>
    </location>
</feature>
<feature type="region of interest" description="Disordered" evidence="6">
    <location>
        <begin position="684"/>
        <end position="715"/>
    </location>
</feature>
<dbReference type="EMBL" id="JAHIBW010000023">
    <property type="protein sequence ID" value="KAG7299162.1"/>
    <property type="molecule type" value="Genomic_DNA"/>
</dbReference>
<gene>
    <name evidence="8" type="ORF">JYU34_017703</name>
</gene>
<feature type="domain" description="C2H2-type" evidence="7">
    <location>
        <begin position="485"/>
        <end position="513"/>
    </location>
</feature>
<organism evidence="8 9">
    <name type="scientific">Plutella xylostella</name>
    <name type="common">Diamondback moth</name>
    <name type="synonym">Plutella maculipennis</name>
    <dbReference type="NCBI Taxonomy" id="51655"/>
    <lineage>
        <taxon>Eukaryota</taxon>
        <taxon>Metazoa</taxon>
        <taxon>Ecdysozoa</taxon>
        <taxon>Arthropoda</taxon>
        <taxon>Hexapoda</taxon>
        <taxon>Insecta</taxon>
        <taxon>Pterygota</taxon>
        <taxon>Neoptera</taxon>
        <taxon>Endopterygota</taxon>
        <taxon>Lepidoptera</taxon>
        <taxon>Glossata</taxon>
        <taxon>Ditrysia</taxon>
        <taxon>Yponomeutoidea</taxon>
        <taxon>Plutellidae</taxon>
        <taxon>Plutella</taxon>
    </lineage>
</organism>
<accession>A0ABQ7Q1S0</accession>
<evidence type="ECO:0000256" key="6">
    <source>
        <dbReference type="SAM" id="MobiDB-lite"/>
    </source>
</evidence>
<sequence length="715" mass="82489">MGFENVCIACLATDVKMYNLNKLFHNVYSNLTGITSIDDSNYICFECTHMLLKIDQFRSQCLRAHETLTRTEDRTTWHHEPRLKLTETKVLYFGPDQIVLSDTDADDNDVKEAKPFHSGLIHAIKSDTDAQVHTYDTVLKSERNNIHVNPLNIQQNAVFIQPAISQLKVEFESDFNHSEFVDRFACDIKTQDTINIEDKIKLKSVKKEGKSRPARKRQIKGSQKNNLNKETLDRNKQIREIMTIAVQSPEDAKKEIEMRRQSHKYETSTFKCNLCFKVFNHQRTLSNHMKKHNNDFIHECDYCNIKAKTRIMLKEHIIRTHMYKFTCKRCPYVCSARVQAMSHIRQHTGDISVCKICGKTFKHAHTLAIHMRASHISELSEVVCEMCGDIFISKNGLNGHIRLSHSGESLPRSGPACAPCGARFCSDAAYRRHLVLSTKHHVSNGCSRCGDTFPDEEALRRHVRETHPETTRKGRLSDLRMPDCNGCAQCGETFIDEVALKRHFREVHPDSSQQRRSLSHLNMPTEWPAPCPECSVILNSRKEYRQHILAVHPTSARARRIRHNDKKTAAKNHVCEVCGLGFTAACYLSYHMCTHTGVRPHACEHCTQSFASPAELKLHQRVHQPRQVCADCGNTFADVYSLRKHRRVVHLKILPHNCSQCDKKFHDRCALKYHMRHVHEKVPWPTINRKTRRPRKDDGKRPRREYHDSGDSSTN</sequence>
<name>A0ABQ7Q1S0_PLUXY</name>
<dbReference type="InterPro" id="IPR036236">
    <property type="entry name" value="Znf_C2H2_sf"/>
</dbReference>
<dbReference type="SMART" id="SM00868">
    <property type="entry name" value="zf-AD"/>
    <property type="match status" value="2"/>
</dbReference>
<feature type="domain" description="C2H2-type" evidence="7">
    <location>
        <begin position="352"/>
        <end position="380"/>
    </location>
</feature>
<feature type="domain" description="C2H2-type" evidence="7">
    <location>
        <begin position="270"/>
        <end position="297"/>
    </location>
</feature>
<dbReference type="Gene3D" id="3.30.160.60">
    <property type="entry name" value="Classic Zinc Finger"/>
    <property type="match status" value="7"/>
</dbReference>
<evidence type="ECO:0000256" key="3">
    <source>
        <dbReference type="ARBA" id="ARBA00022771"/>
    </source>
</evidence>
<keyword evidence="4" id="KW-0862">Zinc</keyword>
<evidence type="ECO:0000313" key="8">
    <source>
        <dbReference type="EMBL" id="KAG7299162.1"/>
    </source>
</evidence>
<proteinExistence type="predicted"/>
<evidence type="ECO:0000256" key="5">
    <source>
        <dbReference type="PROSITE-ProRule" id="PRU00042"/>
    </source>
</evidence>
<evidence type="ECO:0000313" key="9">
    <source>
        <dbReference type="Proteomes" id="UP000823941"/>
    </source>
</evidence>
<evidence type="ECO:0000259" key="7">
    <source>
        <dbReference type="PROSITE" id="PS50157"/>
    </source>
</evidence>
<feature type="domain" description="C2H2-type" evidence="7">
    <location>
        <begin position="601"/>
        <end position="628"/>
    </location>
</feature>
<dbReference type="Proteomes" id="UP000823941">
    <property type="component" value="Chromosome 23"/>
</dbReference>
<feature type="compositionally biased region" description="Basic and acidic residues" evidence="6">
    <location>
        <begin position="695"/>
        <end position="715"/>
    </location>
</feature>
<reference evidence="8 9" key="1">
    <citation type="submission" date="2021-06" db="EMBL/GenBank/DDBJ databases">
        <title>A haploid diamondback moth (Plutella xylostella L.) genome assembly resolves 31 chromosomes and identifies a diamide resistance mutation.</title>
        <authorList>
            <person name="Ward C.M."/>
            <person name="Perry K.D."/>
            <person name="Baker G."/>
            <person name="Powis K."/>
            <person name="Heckel D.G."/>
            <person name="Baxter S.W."/>
        </authorList>
    </citation>
    <scope>NUCLEOTIDE SEQUENCE [LARGE SCALE GENOMIC DNA]</scope>
    <source>
        <strain evidence="8 9">LV</strain>
        <tissue evidence="8">Single pupa</tissue>
    </source>
</reference>
<keyword evidence="3 5" id="KW-0863">Zinc-finger</keyword>
<feature type="domain" description="C2H2-type" evidence="7">
    <location>
        <begin position="382"/>
        <end position="410"/>
    </location>
</feature>
<comment type="caution">
    <text evidence="8">The sequence shown here is derived from an EMBL/GenBank/DDBJ whole genome shotgun (WGS) entry which is preliminary data.</text>
</comment>
<feature type="domain" description="C2H2-type" evidence="7">
    <location>
        <begin position="444"/>
        <end position="472"/>
    </location>
</feature>
<feature type="region of interest" description="Disordered" evidence="6">
    <location>
        <begin position="205"/>
        <end position="233"/>
    </location>
</feature>
<dbReference type="PROSITE" id="PS00028">
    <property type="entry name" value="ZINC_FINGER_C2H2_1"/>
    <property type="match status" value="10"/>
</dbReference>
<dbReference type="PROSITE" id="PS50157">
    <property type="entry name" value="ZINC_FINGER_C2H2_2"/>
    <property type="match status" value="10"/>
</dbReference>